<evidence type="ECO:0000256" key="4">
    <source>
        <dbReference type="ARBA" id="ARBA00023136"/>
    </source>
</evidence>
<evidence type="ECO:0000256" key="2">
    <source>
        <dbReference type="ARBA" id="ARBA00022692"/>
    </source>
</evidence>
<keyword evidence="8" id="KW-1185">Reference proteome</keyword>
<evidence type="ECO:0000256" key="6">
    <source>
        <dbReference type="SAM" id="Phobius"/>
    </source>
</evidence>
<keyword evidence="4 6" id="KW-0472">Membrane</keyword>
<gene>
    <name evidence="7" type="ORF">PPNO1_LOCUS693</name>
</gene>
<evidence type="ECO:0000313" key="7">
    <source>
        <dbReference type="EMBL" id="CAI4210895.1"/>
    </source>
</evidence>
<dbReference type="Proteomes" id="UP000838763">
    <property type="component" value="Unassembled WGS sequence"/>
</dbReference>
<sequence>MFASNLFQQLPRPTASLVLAALLAFGEAHILPRQTKTLPHRTLNVESWPPLPTEAPLPLAEINAVLRRQDLNTVCGYLQGDANIPVTCGAGSHCVLDREHNAIGCCPDGELVCTTGIFTGCVDSNSGPQTELNPYVYTCGGGNVCYRNMFAGGFSQYGCGTASDLAASVATAVSGAPSQLSFLQVTNSFTAKVVTVSEPITIGTRTGTRSSSSTATSTTSTTSSSASTSSSTADKGDEAEAPEDQGSKNQTGAIIGGTISGIAVLVALGALAFYLWKRKQRNPRIGPPMLDTKYISPMSHGGRGGFTPSLAYGLHPNDPSDQMPLTGGYDDYPRGYSEALENIKEEDETAVGATGLKLEEPVVARMPATAAAIAGVLSRKLPLAAKSAAEQEYDVAIVSRGANR</sequence>
<dbReference type="GO" id="GO:0016020">
    <property type="term" value="C:membrane"/>
    <property type="evidence" value="ECO:0007669"/>
    <property type="project" value="UniProtKB-SubCell"/>
</dbReference>
<protein>
    <recommendedName>
        <fullName evidence="9">Mid2 domain-containing protein</fullName>
    </recommendedName>
</protein>
<dbReference type="OrthoDB" id="5386093at2759"/>
<feature type="region of interest" description="Disordered" evidence="5">
    <location>
        <begin position="203"/>
        <end position="250"/>
    </location>
</feature>
<feature type="compositionally biased region" description="Low complexity" evidence="5">
    <location>
        <begin position="203"/>
        <end position="232"/>
    </location>
</feature>
<dbReference type="PANTHER" id="PTHR15549">
    <property type="entry name" value="PAIRED IMMUNOGLOBULIN-LIKE TYPE 2 RECEPTOR"/>
    <property type="match status" value="1"/>
</dbReference>
<dbReference type="GO" id="GO:0071944">
    <property type="term" value="C:cell periphery"/>
    <property type="evidence" value="ECO:0007669"/>
    <property type="project" value="UniProtKB-ARBA"/>
</dbReference>
<evidence type="ECO:0000256" key="3">
    <source>
        <dbReference type="ARBA" id="ARBA00022989"/>
    </source>
</evidence>
<evidence type="ECO:0000256" key="1">
    <source>
        <dbReference type="ARBA" id="ARBA00004167"/>
    </source>
</evidence>
<name>A0A9P1M7R4_9PEZI</name>
<organism evidence="7 8">
    <name type="scientific">Parascedosporium putredinis</name>
    <dbReference type="NCBI Taxonomy" id="1442378"/>
    <lineage>
        <taxon>Eukaryota</taxon>
        <taxon>Fungi</taxon>
        <taxon>Dikarya</taxon>
        <taxon>Ascomycota</taxon>
        <taxon>Pezizomycotina</taxon>
        <taxon>Sordariomycetes</taxon>
        <taxon>Hypocreomycetidae</taxon>
        <taxon>Microascales</taxon>
        <taxon>Microascaceae</taxon>
        <taxon>Parascedosporium</taxon>
    </lineage>
</organism>
<evidence type="ECO:0000256" key="5">
    <source>
        <dbReference type="SAM" id="MobiDB-lite"/>
    </source>
</evidence>
<dbReference type="EMBL" id="CALLCH030000001">
    <property type="protein sequence ID" value="CAI4210895.1"/>
    <property type="molecule type" value="Genomic_DNA"/>
</dbReference>
<comment type="subcellular location">
    <subcellularLocation>
        <location evidence="1">Membrane</location>
        <topology evidence="1">Single-pass membrane protein</topology>
    </subcellularLocation>
</comment>
<dbReference type="AlphaFoldDB" id="A0A9P1M7R4"/>
<dbReference type="CDD" id="cd12087">
    <property type="entry name" value="TM_EGFR-like"/>
    <property type="match status" value="1"/>
</dbReference>
<feature type="transmembrane region" description="Helical" evidence="6">
    <location>
        <begin position="253"/>
        <end position="276"/>
    </location>
</feature>
<proteinExistence type="predicted"/>
<accession>A0A9P1M7R4</accession>
<keyword evidence="2 6" id="KW-0812">Transmembrane</keyword>
<reference evidence="7" key="1">
    <citation type="submission" date="2022-11" db="EMBL/GenBank/DDBJ databases">
        <authorList>
            <person name="Scott C."/>
            <person name="Bruce N."/>
        </authorList>
    </citation>
    <scope>NUCLEOTIDE SEQUENCE</scope>
</reference>
<evidence type="ECO:0008006" key="9">
    <source>
        <dbReference type="Google" id="ProtNLM"/>
    </source>
</evidence>
<comment type="caution">
    <text evidence="7">The sequence shown here is derived from an EMBL/GenBank/DDBJ whole genome shotgun (WGS) entry which is preliminary data.</text>
</comment>
<dbReference type="InterPro" id="IPR051694">
    <property type="entry name" value="Immunoregulatory_rcpt-like"/>
</dbReference>
<keyword evidence="3 6" id="KW-1133">Transmembrane helix</keyword>
<evidence type="ECO:0000313" key="8">
    <source>
        <dbReference type="Proteomes" id="UP000838763"/>
    </source>
</evidence>